<dbReference type="AlphaFoldDB" id="H2KUQ6"/>
<organism evidence="2 3">
    <name type="scientific">Clonorchis sinensis</name>
    <name type="common">Chinese liver fluke</name>
    <dbReference type="NCBI Taxonomy" id="79923"/>
    <lineage>
        <taxon>Eukaryota</taxon>
        <taxon>Metazoa</taxon>
        <taxon>Spiralia</taxon>
        <taxon>Lophotrochozoa</taxon>
        <taxon>Platyhelminthes</taxon>
        <taxon>Trematoda</taxon>
        <taxon>Digenea</taxon>
        <taxon>Opisthorchiida</taxon>
        <taxon>Opisthorchiata</taxon>
        <taxon>Opisthorchiidae</taxon>
        <taxon>Clonorchis</taxon>
    </lineage>
</organism>
<gene>
    <name evidence="2" type="ORF">CLF_109879</name>
</gene>
<dbReference type="InterPro" id="IPR043799">
    <property type="entry name" value="DUF5738"/>
</dbReference>
<dbReference type="EMBL" id="DF144154">
    <property type="protein sequence ID" value="GAA37770.2"/>
    <property type="molecule type" value="Genomic_DNA"/>
</dbReference>
<protein>
    <recommendedName>
        <fullName evidence="1">DUF5738 domain-containing protein</fullName>
    </recommendedName>
</protein>
<reference evidence="2" key="1">
    <citation type="journal article" date="2011" name="Genome Biol.">
        <title>The draft genome of the carcinogenic human liver fluke Clonorchis sinensis.</title>
        <authorList>
            <person name="Wang X."/>
            <person name="Chen W."/>
            <person name="Huang Y."/>
            <person name="Sun J."/>
            <person name="Men J."/>
            <person name="Liu H."/>
            <person name="Luo F."/>
            <person name="Guo L."/>
            <person name="Lv X."/>
            <person name="Deng C."/>
            <person name="Zhou C."/>
            <person name="Fan Y."/>
            <person name="Li X."/>
            <person name="Huang L."/>
            <person name="Hu Y."/>
            <person name="Liang C."/>
            <person name="Hu X."/>
            <person name="Xu J."/>
            <person name="Yu X."/>
        </authorList>
    </citation>
    <scope>NUCLEOTIDE SEQUENCE [LARGE SCALE GENOMIC DNA]</scope>
    <source>
        <strain evidence="2">Henan</strain>
    </source>
</reference>
<evidence type="ECO:0000313" key="3">
    <source>
        <dbReference type="Proteomes" id="UP000008909"/>
    </source>
</evidence>
<dbReference type="Pfam" id="PF19009">
    <property type="entry name" value="DUF5738"/>
    <property type="match status" value="1"/>
</dbReference>
<evidence type="ECO:0000313" key="2">
    <source>
        <dbReference type="EMBL" id="GAA37770.2"/>
    </source>
</evidence>
<sequence length="345" mass="39331">MNPQNFASHMSVLEVAKQLRVRRMNLLRTPSPSLVAPGIQCGAALVTELDAYQRRIHELIHFIDGIAQHWWDRLYQYKLNLVKRPSKSAEEICFYRNRLWAHIQHFTLRSVVPAASAVATLEQRSAVDKLLPPISVYLSPTAYKLKNDSALLEAASNLARRLGNIEYLKQRLLLSVLTWITSDGRDFGLRAQRVAHLVRYTEPCLIEKFSGIQAVLKQYYRSNQSTANLKIDEKTEVTTASRLSTTNARIMEAVNCVFLQAHQYITIPPTVTPGTWEYLLPAYSPNASRITVFRCIIFYHYHYFDIPIYAVAELRSLGIRPVVPTVSSVAYANRVVSVSFNRPPR</sequence>
<proteinExistence type="predicted"/>
<name>H2KUQ6_CLOSI</name>
<feature type="domain" description="DUF5738" evidence="1">
    <location>
        <begin position="37"/>
        <end position="255"/>
    </location>
</feature>
<dbReference type="Proteomes" id="UP000008909">
    <property type="component" value="Unassembled WGS sequence"/>
</dbReference>
<accession>H2KUQ6</accession>
<keyword evidence="3" id="KW-1185">Reference proteome</keyword>
<evidence type="ECO:0000259" key="1">
    <source>
        <dbReference type="Pfam" id="PF19009"/>
    </source>
</evidence>